<reference evidence="2 3" key="1">
    <citation type="journal article" date="2014" name="Int. J. Syst. Evol. Microbiol.">
        <title>Arthrobacter pityocampae sp. nov., isolated from Thaumetopoea pityocampa (Lep., Thaumetopoeidae).</title>
        <authorList>
            <person name="Ince I.A."/>
            <person name="Demirbag Z."/>
            <person name="Kati H."/>
        </authorList>
    </citation>
    <scope>NUCLEOTIDE SEQUENCE [LARGE SCALE GENOMIC DNA]</scope>
    <source>
        <strain evidence="2 3">Tp2</strain>
    </source>
</reference>
<organism evidence="2 3">
    <name type="scientific">Arthrobacter pityocampae</name>
    <dbReference type="NCBI Taxonomy" id="547334"/>
    <lineage>
        <taxon>Bacteria</taxon>
        <taxon>Bacillati</taxon>
        <taxon>Actinomycetota</taxon>
        <taxon>Actinomycetes</taxon>
        <taxon>Micrococcales</taxon>
        <taxon>Micrococcaceae</taxon>
        <taxon>Arthrobacter</taxon>
    </lineage>
</organism>
<dbReference type="InterPro" id="IPR007047">
    <property type="entry name" value="Flp_Fap"/>
</dbReference>
<feature type="transmembrane region" description="Helical" evidence="1">
    <location>
        <begin position="32"/>
        <end position="54"/>
    </location>
</feature>
<dbReference type="RefSeq" id="WP_104121339.1">
    <property type="nucleotide sequence ID" value="NZ_PRKW01000004.1"/>
</dbReference>
<dbReference type="EMBL" id="PRKW01000004">
    <property type="protein sequence ID" value="PPB48883.1"/>
    <property type="molecule type" value="Genomic_DNA"/>
</dbReference>
<proteinExistence type="predicted"/>
<accession>A0A2S5IWE7</accession>
<evidence type="ECO:0000313" key="2">
    <source>
        <dbReference type="EMBL" id="PPB48883.1"/>
    </source>
</evidence>
<keyword evidence="3" id="KW-1185">Reference proteome</keyword>
<evidence type="ECO:0000313" key="3">
    <source>
        <dbReference type="Proteomes" id="UP000239297"/>
    </source>
</evidence>
<dbReference type="AlphaFoldDB" id="A0A2S5IWE7"/>
<evidence type="ECO:0000256" key="1">
    <source>
        <dbReference type="SAM" id="Phobius"/>
    </source>
</evidence>
<comment type="caution">
    <text evidence="2">The sequence shown here is derived from an EMBL/GenBank/DDBJ whole genome shotgun (WGS) entry which is preliminary data.</text>
</comment>
<dbReference type="Proteomes" id="UP000239297">
    <property type="component" value="Unassembled WGS sequence"/>
</dbReference>
<dbReference type="Pfam" id="PF04964">
    <property type="entry name" value="Flp_Fap"/>
    <property type="match status" value="1"/>
</dbReference>
<dbReference type="OrthoDB" id="5121461at2"/>
<gene>
    <name evidence="2" type="ORF">C4K88_09070</name>
</gene>
<sequence>MINYLAASLHTLGFTVQSRLRREETGATAVEYGIMVALIAVVLVGGVTLFGGALDTFFRGLFAQLTI</sequence>
<protein>
    <submittedName>
        <fullName evidence="2">Flp family type IVb pilin</fullName>
    </submittedName>
</protein>
<keyword evidence="1" id="KW-1133">Transmembrane helix</keyword>
<name>A0A2S5IWE7_9MICC</name>
<keyword evidence="1" id="KW-0812">Transmembrane</keyword>
<keyword evidence="1" id="KW-0472">Membrane</keyword>